<evidence type="ECO:0000256" key="3">
    <source>
        <dbReference type="ARBA" id="ARBA00023163"/>
    </source>
</evidence>
<evidence type="ECO:0000313" key="5">
    <source>
        <dbReference type="EMBL" id="CAG5091646.1"/>
    </source>
</evidence>
<protein>
    <submittedName>
        <fullName evidence="5">AraC family transcriptional regulator</fullName>
    </submittedName>
</protein>
<dbReference type="CDD" id="cd06986">
    <property type="entry name" value="cupin_MmsR-like_N"/>
    <property type="match status" value="1"/>
</dbReference>
<dbReference type="PRINTS" id="PR00032">
    <property type="entry name" value="HTHARAC"/>
</dbReference>
<dbReference type="EMBL" id="CAJRAY010000083">
    <property type="protein sequence ID" value="CAG5091646.1"/>
    <property type="molecule type" value="Genomic_DNA"/>
</dbReference>
<evidence type="ECO:0000256" key="1">
    <source>
        <dbReference type="ARBA" id="ARBA00023015"/>
    </source>
</evidence>
<keyword evidence="2" id="KW-0238">DNA-binding</keyword>
<dbReference type="InterPro" id="IPR037923">
    <property type="entry name" value="HTH-like"/>
</dbReference>
<dbReference type="PANTHER" id="PTHR43280:SF2">
    <property type="entry name" value="HTH-TYPE TRANSCRIPTIONAL REGULATOR EXSA"/>
    <property type="match status" value="1"/>
</dbReference>
<accession>A0ABN7S420</accession>
<dbReference type="Proteomes" id="UP000681526">
    <property type="component" value="Unassembled WGS sequence"/>
</dbReference>
<gene>
    <name evidence="5" type="primary">txxe 2779-msmR2</name>
    <name evidence="5" type="ORF">TXXE_16020</name>
</gene>
<dbReference type="RefSeq" id="WP_213485683.1">
    <property type="nucleotide sequence ID" value="NZ_CAJRAY010000083.1"/>
</dbReference>
<proteinExistence type="predicted"/>
<evidence type="ECO:0000256" key="2">
    <source>
        <dbReference type="ARBA" id="ARBA00023125"/>
    </source>
</evidence>
<dbReference type="Gene3D" id="2.60.120.280">
    <property type="entry name" value="Regulatory protein AraC"/>
    <property type="match status" value="1"/>
</dbReference>
<name>A0ABN7S420_THEXY</name>
<dbReference type="SUPFAM" id="SSF46689">
    <property type="entry name" value="Homeodomain-like"/>
    <property type="match status" value="2"/>
</dbReference>
<evidence type="ECO:0000259" key="4">
    <source>
        <dbReference type="PROSITE" id="PS01124"/>
    </source>
</evidence>
<dbReference type="PROSITE" id="PS01124">
    <property type="entry name" value="HTH_ARAC_FAMILY_2"/>
    <property type="match status" value="1"/>
</dbReference>
<dbReference type="PANTHER" id="PTHR43280">
    <property type="entry name" value="ARAC-FAMILY TRANSCRIPTIONAL REGULATOR"/>
    <property type="match status" value="1"/>
</dbReference>
<keyword evidence="6" id="KW-1185">Reference proteome</keyword>
<dbReference type="InterPro" id="IPR020449">
    <property type="entry name" value="Tscrpt_reg_AraC-type_HTH"/>
</dbReference>
<reference evidence="5 6" key="1">
    <citation type="submission" date="2021-04" db="EMBL/GenBank/DDBJ databases">
        <authorList>
            <person name="Rakotoarivonina H."/>
        </authorList>
    </citation>
    <scope>NUCLEOTIDE SEQUENCE [LARGE SCALE GENOMIC DNA]</scope>
    <source>
        <strain evidence="5 6">XE</strain>
    </source>
</reference>
<sequence length="288" mass="33213">MRLNLFLPPATFRHFLCYPESFGHYAHEPDHYEYRPNGLSTYNWHIVRGGKGYVRIGDRVLELRGGTGFLYGPGVPQFYYADRDDPWDIRWIHFNTQGMESVLQGRGEREPWIFSWAGVPRMDQLWSELLGSHIPPLQEEAVRISAILYEMLNHIVLHAETIEGMPNIAGKDKLVETADWIRAHCGEPLTLEQMAAHANCSPSHFCRQFHRLMGKSPIAYLTECRILRAKSMLVSTNLTLKDIAKRIGFSSSSYFIHIFRKMEGVTPEQFRYLRGAAAGNDDQYRSKH</sequence>
<feature type="domain" description="HTH araC/xylS-type" evidence="4">
    <location>
        <begin position="175"/>
        <end position="273"/>
    </location>
</feature>
<keyword evidence="1" id="KW-0805">Transcription regulation</keyword>
<organism evidence="5 6">
    <name type="scientific">Thermobacillus xylanilyticus</name>
    <dbReference type="NCBI Taxonomy" id="76633"/>
    <lineage>
        <taxon>Bacteria</taxon>
        <taxon>Bacillati</taxon>
        <taxon>Bacillota</taxon>
        <taxon>Bacilli</taxon>
        <taxon>Bacillales</taxon>
        <taxon>Paenibacillaceae</taxon>
        <taxon>Thermobacillus</taxon>
    </lineage>
</organism>
<dbReference type="InterPro" id="IPR018060">
    <property type="entry name" value="HTH_AraC"/>
</dbReference>
<dbReference type="InterPro" id="IPR009057">
    <property type="entry name" value="Homeodomain-like_sf"/>
</dbReference>
<dbReference type="Gene3D" id="1.10.10.60">
    <property type="entry name" value="Homeodomain-like"/>
    <property type="match status" value="2"/>
</dbReference>
<keyword evidence="3" id="KW-0804">Transcription</keyword>
<dbReference type="InterPro" id="IPR003313">
    <property type="entry name" value="AraC-bd"/>
</dbReference>
<dbReference type="SMART" id="SM00342">
    <property type="entry name" value="HTH_ARAC"/>
    <property type="match status" value="1"/>
</dbReference>
<comment type="caution">
    <text evidence="5">The sequence shown here is derived from an EMBL/GenBank/DDBJ whole genome shotgun (WGS) entry which is preliminary data.</text>
</comment>
<evidence type="ECO:0000313" key="6">
    <source>
        <dbReference type="Proteomes" id="UP000681526"/>
    </source>
</evidence>
<dbReference type="SUPFAM" id="SSF51215">
    <property type="entry name" value="Regulatory protein AraC"/>
    <property type="match status" value="1"/>
</dbReference>
<dbReference type="Pfam" id="PF02311">
    <property type="entry name" value="AraC_binding"/>
    <property type="match status" value="1"/>
</dbReference>
<dbReference type="Pfam" id="PF12833">
    <property type="entry name" value="HTH_18"/>
    <property type="match status" value="1"/>
</dbReference>